<reference evidence="1 2" key="1">
    <citation type="submission" date="2020-05" db="EMBL/GenBank/DDBJ databases">
        <title>Horizontal transmission and recombination maintain forever young bacterial symbiont genomes.</title>
        <authorList>
            <person name="Russell S.L."/>
            <person name="Pepper-Tunick E."/>
            <person name="Svedberg J."/>
            <person name="Byrne A."/>
            <person name="Ruelas Castillo J."/>
            <person name="Vollmers C."/>
            <person name="Beinart R.A."/>
            <person name="Corbett-Detig R."/>
        </authorList>
    </citation>
    <scope>NUCLEOTIDE SEQUENCE [LARGE SCALE GENOMIC DNA]</scope>
    <source>
        <strain evidence="1">4727-3</strain>
    </source>
</reference>
<comment type="caution">
    <text evidence="1">The sequence shown here is derived from an EMBL/GenBank/DDBJ whole genome shotgun (WGS) entry which is preliminary data.</text>
</comment>
<evidence type="ECO:0000313" key="1">
    <source>
        <dbReference type="EMBL" id="NYT47321.1"/>
    </source>
</evidence>
<name>A0A7Z0MPA9_9GAMM</name>
<evidence type="ECO:0000313" key="2">
    <source>
        <dbReference type="Proteomes" id="UP000537890"/>
    </source>
</evidence>
<dbReference type="AlphaFoldDB" id="A0A7Z0MPA9"/>
<dbReference type="EMBL" id="JACCHS010000123">
    <property type="protein sequence ID" value="NYT47321.1"/>
    <property type="molecule type" value="Genomic_DNA"/>
</dbReference>
<sequence length="183" mass="20601">MRDSAEGGKIGFEWGGPRGGGKKRLLGRYGRRAFRAYPLRFVGERIKGGQGSPNFGGAWGALFYHALETLVLYDYPTLQVQKGKVVKGRYREERHQSPFCIKTKVKGAFEDLFLGVKNSNSALVMSYSNTGMISIDEVESIAASIFKKRKIEILTTDHKHMTLGRQKDRHRNVKECLFLISQG</sequence>
<organism evidence="1 2">
    <name type="scientific">Candidatus Methanofishera endochildressiae</name>
    <dbReference type="NCBI Taxonomy" id="2738884"/>
    <lineage>
        <taxon>Bacteria</taxon>
        <taxon>Pseudomonadati</taxon>
        <taxon>Pseudomonadota</taxon>
        <taxon>Gammaproteobacteria</taxon>
        <taxon>Candidatus Methanofishera</taxon>
    </lineage>
</organism>
<accession>A0A7Z0MPA9</accession>
<dbReference type="Proteomes" id="UP000537890">
    <property type="component" value="Unassembled WGS sequence"/>
</dbReference>
<gene>
    <name evidence="1" type="ORF">H0A75_06820</name>
</gene>
<proteinExistence type="predicted"/>
<protein>
    <submittedName>
        <fullName evidence="1">Uncharacterized protein</fullName>
    </submittedName>
</protein>